<dbReference type="RefSeq" id="WP_035690278.1">
    <property type="nucleotide sequence ID" value="NZ_JPRL01000005.1"/>
</dbReference>
<dbReference type="AlphaFoldDB" id="A0A085ZDF8"/>
<comment type="caution">
    <text evidence="2">The sequence shown here is derived from an EMBL/GenBank/DDBJ whole genome shotgun (WGS) entry which is preliminary data.</text>
</comment>
<organism evidence="2 3">
    <name type="scientific">Flavobacterium reichenbachii</name>
    <dbReference type="NCBI Taxonomy" id="362418"/>
    <lineage>
        <taxon>Bacteria</taxon>
        <taxon>Pseudomonadati</taxon>
        <taxon>Bacteroidota</taxon>
        <taxon>Flavobacteriia</taxon>
        <taxon>Flavobacteriales</taxon>
        <taxon>Flavobacteriaceae</taxon>
        <taxon>Flavobacterium</taxon>
    </lineage>
</organism>
<evidence type="ECO:0000256" key="1">
    <source>
        <dbReference type="SAM" id="Phobius"/>
    </source>
</evidence>
<keyword evidence="1" id="KW-0812">Transmembrane</keyword>
<reference evidence="2 3" key="1">
    <citation type="submission" date="2014-07" db="EMBL/GenBank/DDBJ databases">
        <title>Genome of Flavobacterium reichenbachii LMG 25512.</title>
        <authorList>
            <person name="Stropko S.J."/>
            <person name="Pipes S.E."/>
            <person name="Newman J.D."/>
        </authorList>
    </citation>
    <scope>NUCLEOTIDE SEQUENCE [LARGE SCALE GENOMIC DNA]</scope>
    <source>
        <strain evidence="2 3">LMG 25512</strain>
    </source>
</reference>
<dbReference type="EMBL" id="JPRL01000005">
    <property type="protein sequence ID" value="KFF02472.1"/>
    <property type="molecule type" value="Genomic_DNA"/>
</dbReference>
<protein>
    <submittedName>
        <fullName evidence="2">Uncharacterized protein</fullName>
    </submittedName>
</protein>
<dbReference type="eggNOG" id="ENOG5033093">
    <property type="taxonomic scope" value="Bacteria"/>
</dbReference>
<accession>A0A085ZDF8</accession>
<dbReference type="OrthoDB" id="886186at2"/>
<evidence type="ECO:0000313" key="3">
    <source>
        <dbReference type="Proteomes" id="UP000028715"/>
    </source>
</evidence>
<feature type="transmembrane region" description="Helical" evidence="1">
    <location>
        <begin position="105"/>
        <end position="125"/>
    </location>
</feature>
<sequence length="176" mass="20804">MSDFLRKIQLIKDITIQLPVSKIDFIQKFRNNVDQSDLSYVPFEVFQSSTNEYKGSISNNEFELKKRKKLFDTNYSFAKVTGRISENNNVLNINAEINGFKKRMIFILGIMIIFYSIFIMGAFLSADNNPIPLFVIPFILIHMFFMLGVPYFIIRRSVKRMVYDLERDLHYWVTKN</sequence>
<keyword evidence="1" id="KW-0472">Membrane</keyword>
<name>A0A085ZDF8_9FLAO</name>
<keyword evidence="3" id="KW-1185">Reference proteome</keyword>
<dbReference type="Proteomes" id="UP000028715">
    <property type="component" value="Unassembled WGS sequence"/>
</dbReference>
<keyword evidence="1" id="KW-1133">Transmembrane helix</keyword>
<evidence type="ECO:0000313" key="2">
    <source>
        <dbReference type="EMBL" id="KFF02472.1"/>
    </source>
</evidence>
<proteinExistence type="predicted"/>
<gene>
    <name evidence="2" type="ORF">IW19_24600</name>
</gene>
<feature type="transmembrane region" description="Helical" evidence="1">
    <location>
        <begin position="131"/>
        <end position="154"/>
    </location>
</feature>